<reference evidence="2 3" key="1">
    <citation type="submission" date="2020-08" db="EMBL/GenBank/DDBJ databases">
        <title>Genomic Encyclopedia of Type Strains, Phase IV (KMG-IV): sequencing the most valuable type-strain genomes for metagenomic binning, comparative biology and taxonomic classification.</title>
        <authorList>
            <person name="Goeker M."/>
        </authorList>
    </citation>
    <scope>NUCLEOTIDE SEQUENCE [LARGE SCALE GENOMIC DNA]</scope>
    <source>
        <strain evidence="2 3">DSM 25966</strain>
    </source>
</reference>
<gene>
    <name evidence="2" type="ORF">GGR25_001608</name>
</gene>
<dbReference type="EMBL" id="JACIDS010000002">
    <property type="protein sequence ID" value="MBB3930569.1"/>
    <property type="molecule type" value="Genomic_DNA"/>
</dbReference>
<feature type="chain" id="PRO_5032509969" evidence="1">
    <location>
        <begin position="28"/>
        <end position="215"/>
    </location>
</feature>
<name>A0A840AJQ4_9HYPH</name>
<keyword evidence="1" id="KW-0732">Signal</keyword>
<dbReference type="AlphaFoldDB" id="A0A840AJQ4"/>
<protein>
    <submittedName>
        <fullName evidence="2">Putative small secreted protein</fullName>
    </submittedName>
</protein>
<dbReference type="PROSITE" id="PS51257">
    <property type="entry name" value="PROKAR_LIPOPROTEIN"/>
    <property type="match status" value="1"/>
</dbReference>
<evidence type="ECO:0000313" key="2">
    <source>
        <dbReference type="EMBL" id="MBB3930569.1"/>
    </source>
</evidence>
<accession>A0A840AJQ4</accession>
<dbReference type="RefSeq" id="WP_183398213.1">
    <property type="nucleotide sequence ID" value="NZ_JACIDS010000002.1"/>
</dbReference>
<evidence type="ECO:0000313" key="3">
    <source>
        <dbReference type="Proteomes" id="UP000553963"/>
    </source>
</evidence>
<organism evidence="2 3">
    <name type="scientific">Kaistia hirudinis</name>
    <dbReference type="NCBI Taxonomy" id="1293440"/>
    <lineage>
        <taxon>Bacteria</taxon>
        <taxon>Pseudomonadati</taxon>
        <taxon>Pseudomonadota</taxon>
        <taxon>Alphaproteobacteria</taxon>
        <taxon>Hyphomicrobiales</taxon>
        <taxon>Kaistiaceae</taxon>
        <taxon>Kaistia</taxon>
    </lineage>
</organism>
<dbReference type="Proteomes" id="UP000553963">
    <property type="component" value="Unassembled WGS sequence"/>
</dbReference>
<sequence length="215" mass="22311">MLVPSGRSVMRKGLPLGVLLLSAAVLAGCNSTGQSSGSSGNAVTNAVFGAPNAAQQNAIVVSAETFGFDVNDCPPVTIRPGTESITQVVPGEKINPELGQKPTIQYQASITNTARECTKLASGVNVKLGVKGRVVGGAGAKAGTITLPLRIVVMKGTEEVVTSTLYKVSVSLQEPNYAADFTKIDDTIVLPIAPGNTDYRIFVGFDEGSMKSKKR</sequence>
<comment type="caution">
    <text evidence="2">The sequence shown here is derived from an EMBL/GenBank/DDBJ whole genome shotgun (WGS) entry which is preliminary data.</text>
</comment>
<proteinExistence type="predicted"/>
<evidence type="ECO:0000256" key="1">
    <source>
        <dbReference type="SAM" id="SignalP"/>
    </source>
</evidence>
<feature type="signal peptide" evidence="1">
    <location>
        <begin position="1"/>
        <end position="27"/>
    </location>
</feature>
<keyword evidence="3" id="KW-1185">Reference proteome</keyword>